<keyword evidence="1" id="KW-1133">Transmembrane helix</keyword>
<keyword evidence="1" id="KW-0472">Membrane</keyword>
<evidence type="ECO:0000256" key="1">
    <source>
        <dbReference type="SAM" id="Phobius"/>
    </source>
</evidence>
<dbReference type="AlphaFoldDB" id="A0A1S7LK02"/>
<keyword evidence="1" id="KW-0812">Transmembrane</keyword>
<feature type="transmembrane region" description="Helical" evidence="1">
    <location>
        <begin position="52"/>
        <end position="71"/>
    </location>
</feature>
<protein>
    <recommendedName>
        <fullName evidence="3">Integrase</fullName>
    </recommendedName>
</protein>
<accession>A0A1S7LK02</accession>
<reference evidence="2" key="1">
    <citation type="submission" date="2015-04" db="EMBL/GenBank/DDBJ databases">
        <authorList>
            <person name="Syromyatnikov M.Y."/>
            <person name="Popov V.N."/>
        </authorList>
    </citation>
    <scope>NUCLEOTIDE SEQUENCE</scope>
    <source>
        <strain evidence="2">MO-1</strain>
    </source>
</reference>
<evidence type="ECO:0008006" key="3">
    <source>
        <dbReference type="Google" id="ProtNLM"/>
    </source>
</evidence>
<evidence type="ECO:0000313" key="2">
    <source>
        <dbReference type="EMBL" id="CRH07225.1"/>
    </source>
</evidence>
<proteinExistence type="predicted"/>
<gene>
    <name evidence="2" type="ORF">MAGMO_3083</name>
</gene>
<name>A0A1S7LK02_MAGMO</name>
<organism evidence="2">
    <name type="scientific">Magnetococcus massalia (strain MO-1)</name>
    <dbReference type="NCBI Taxonomy" id="451514"/>
    <lineage>
        <taxon>Bacteria</taxon>
        <taxon>Pseudomonadati</taxon>
        <taxon>Pseudomonadota</taxon>
        <taxon>Magnetococcia</taxon>
        <taxon>Magnetococcales</taxon>
        <taxon>Magnetococcaceae</taxon>
        <taxon>Magnetococcus</taxon>
    </lineage>
</organism>
<dbReference type="EMBL" id="LO017727">
    <property type="protein sequence ID" value="CRH07225.1"/>
    <property type="molecule type" value="Genomic_DNA"/>
</dbReference>
<sequence>MTTMIPEIYTALKDAGASEESAVKAAEALAQEQLATKADIAKVERGLAVIKWMLAVVVAATVLPLFISVLVGG</sequence>